<accession>A0ABQ5K8G4</accession>
<feature type="region of interest" description="Disordered" evidence="1">
    <location>
        <begin position="440"/>
        <end position="479"/>
    </location>
</feature>
<reference evidence="2" key="1">
    <citation type="submission" date="2022-03" db="EMBL/GenBank/DDBJ databases">
        <title>Draft genome sequence of Aduncisulcus paluster, a free-living microaerophilic Fornicata.</title>
        <authorList>
            <person name="Yuyama I."/>
            <person name="Kume K."/>
            <person name="Tamura T."/>
            <person name="Inagaki Y."/>
            <person name="Hashimoto T."/>
        </authorList>
    </citation>
    <scope>NUCLEOTIDE SEQUENCE</scope>
    <source>
        <strain evidence="2">NY0171</strain>
    </source>
</reference>
<feature type="non-terminal residue" evidence="2">
    <location>
        <position position="479"/>
    </location>
</feature>
<evidence type="ECO:0000313" key="2">
    <source>
        <dbReference type="EMBL" id="GKT28844.1"/>
    </source>
</evidence>
<evidence type="ECO:0000256" key="1">
    <source>
        <dbReference type="SAM" id="MobiDB-lite"/>
    </source>
</evidence>
<gene>
    <name evidence="2" type="ORF">ADUPG1_000902</name>
</gene>
<evidence type="ECO:0000313" key="3">
    <source>
        <dbReference type="Proteomes" id="UP001057375"/>
    </source>
</evidence>
<dbReference type="EMBL" id="BQXS01000502">
    <property type="protein sequence ID" value="GKT28844.1"/>
    <property type="molecule type" value="Genomic_DNA"/>
</dbReference>
<feature type="compositionally biased region" description="Basic and acidic residues" evidence="1">
    <location>
        <begin position="441"/>
        <end position="462"/>
    </location>
</feature>
<dbReference type="Proteomes" id="UP001057375">
    <property type="component" value="Unassembled WGS sequence"/>
</dbReference>
<organism evidence="2 3">
    <name type="scientific">Aduncisulcus paluster</name>
    <dbReference type="NCBI Taxonomy" id="2918883"/>
    <lineage>
        <taxon>Eukaryota</taxon>
        <taxon>Metamonada</taxon>
        <taxon>Carpediemonas-like organisms</taxon>
        <taxon>Aduncisulcus</taxon>
    </lineage>
</organism>
<protein>
    <submittedName>
        <fullName evidence="2">Uncharacterized protein</fullName>
    </submittedName>
</protein>
<comment type="caution">
    <text evidence="2">The sequence shown here is derived from an EMBL/GenBank/DDBJ whole genome shotgun (WGS) entry which is preliminary data.</text>
</comment>
<keyword evidence="3" id="KW-1185">Reference proteome</keyword>
<proteinExistence type="predicted"/>
<name>A0ABQ5K8G4_9EUKA</name>
<sequence>MLSQQVLLRIENSLEELLVSLSPIVPLTTFSNLIDAEKMHVLFCIDQIAETLYHIEGHLSSACNRMIDVLHSFDSIALRAIAVTTDSGSFTRSISNNSTIWAICRAAAFLLAHSNPLQRPALKLVISACHTWGSFLPSLPLDVKNKVLTNSEREHEYMEVLWRLWTIQEKDEQESHLQPVIPFDELLLSAPVANDSHPKVYDSLATGLIGLVEDKEISIEHSASPTPSFKRLSSRGRVMKQFEEDMARIDEDWNMDSSSIFSLRLPPFPVISHCISMSSHPVSFCRSLLMFSSSASINEIASVGSRFEQSIKTIHRVYNLHEIPDTRSSMTLSSLESASSVSLWDFSTILLALTSVNDNTRRKATSVFRRCRLVASWFGDSVSSFSFSNEEEKTIVFTDPLENDMLALSSTIPLWAVCEDNHAYCNVIESGDKLSIVSPALRERRGQRQEGKKVSSKEKEGEEGREEEREDDRFTIEDL</sequence>